<protein>
    <submittedName>
        <fullName evidence="2">DUF624 domain-containing protein</fullName>
    </submittedName>
</protein>
<feature type="transmembrane region" description="Helical" evidence="1">
    <location>
        <begin position="101"/>
        <end position="121"/>
    </location>
</feature>
<keyword evidence="1" id="KW-0472">Membrane</keyword>
<dbReference type="EMBL" id="CP015899">
    <property type="protein sequence ID" value="ARE28206.2"/>
    <property type="molecule type" value="Genomic_DNA"/>
</dbReference>
<accession>A0A1V0PG65</accession>
<dbReference type="Pfam" id="PF04854">
    <property type="entry name" value="DUF624"/>
    <property type="match status" value="1"/>
</dbReference>
<organism evidence="2">
    <name type="scientific">Lactococcus lactis subsp. cremoris</name>
    <name type="common">Streptococcus cremoris</name>
    <dbReference type="NCBI Taxonomy" id="1359"/>
    <lineage>
        <taxon>Bacteria</taxon>
        <taxon>Bacillati</taxon>
        <taxon>Bacillota</taxon>
        <taxon>Bacilli</taxon>
        <taxon>Lactobacillales</taxon>
        <taxon>Streptococcaceae</taxon>
        <taxon>Lactococcus</taxon>
    </lineage>
</organism>
<keyword evidence="1" id="KW-1133">Transmembrane helix</keyword>
<dbReference type="InterPro" id="IPR006938">
    <property type="entry name" value="DUF624"/>
</dbReference>
<keyword evidence="1" id="KW-0812">Transmembrane</keyword>
<feature type="transmembrane region" description="Helical" evidence="1">
    <location>
        <begin position="57"/>
        <end position="81"/>
    </location>
</feature>
<reference evidence="2" key="2">
    <citation type="submission" date="2023-03" db="EMBL/GenBank/DDBJ databases">
        <authorList>
            <person name="McDonnell B."/>
        </authorList>
    </citation>
    <scope>NUCLEOTIDE SEQUENCE</scope>
    <source>
        <strain evidence="2">JM1</strain>
    </source>
</reference>
<dbReference type="Proteomes" id="UP000191806">
    <property type="component" value="Chromosome"/>
</dbReference>
<reference evidence="2" key="1">
    <citation type="journal article" date="2017" name="BMC Genomics">
        <title>Comparative and functional genomics of the Lactococcus lactis taxon; insights into evolution and niche adaptation.</title>
        <authorList>
            <person name="Kelleher P."/>
            <person name="Bottacini F."/>
            <person name="Mahony J."/>
            <person name="Kilcawley K.N."/>
            <person name="van Sinderen D."/>
        </authorList>
    </citation>
    <scope>NUCLEOTIDE SEQUENCE [LARGE SCALE GENOMIC DNA]</scope>
    <source>
        <strain evidence="2">JM1</strain>
    </source>
</reference>
<evidence type="ECO:0000313" key="2">
    <source>
        <dbReference type="EMBL" id="ARE28206.2"/>
    </source>
</evidence>
<evidence type="ECO:0000256" key="1">
    <source>
        <dbReference type="SAM" id="Phobius"/>
    </source>
</evidence>
<dbReference type="RefSeq" id="WP_235854088.1">
    <property type="nucleotide sequence ID" value="NZ_PUFD01000077.1"/>
</dbReference>
<feature type="transmembrane region" description="Helical" evidence="1">
    <location>
        <begin position="192"/>
        <end position="213"/>
    </location>
</feature>
<proteinExistence type="predicted"/>
<name>A0A1V0PG65_LACLC</name>
<dbReference type="AlphaFoldDB" id="A0A1V0PG65"/>
<feature type="transmembrane region" description="Helical" evidence="1">
    <location>
        <begin position="169"/>
        <end position="186"/>
    </location>
</feature>
<gene>
    <name evidence="2" type="ORF">LLJM1_0824</name>
</gene>
<feature type="transmembrane region" description="Helical" evidence="1">
    <location>
        <begin position="20"/>
        <end position="45"/>
    </location>
</feature>
<sequence length="239" mass="27640">MDVKESKMNPKKDVTESVYYKLAGQIGHIIFLQLMFVISIFPIPLPFLFVKYEIGNFIFMTPLFFLVAPALAALSLATLYVLESEDVKHLGIYFWKQYRKLFLDALKIGIPVILAASIILIDIASMQKSSTPIFSWFFILLLLVLLVFTVFVGLINIKFRFRMRYMFKISLVWTMAFLSSIIKVIILSLGLLGIMFFVSVFLIFVLSSTYLYLICYESTKMLDWVWKNYTQEGKSSTEV</sequence>
<feature type="transmembrane region" description="Helical" evidence="1">
    <location>
        <begin position="133"/>
        <end position="157"/>
    </location>
</feature>